<dbReference type="PANTHER" id="PTHR11088:SF60">
    <property type="entry name" value="TRNA DIMETHYLALLYLTRANSFERASE"/>
    <property type="match status" value="1"/>
</dbReference>
<sequence>MSAPARILCLAGPTGSGKTAAALHLSRALERQGVPSCVVNADSRQVYRDFPVITAQPSEEEKSVCPHLLYGFLETERKISAGQWADMALEALKKSLEEGRVPMLVGGTGFYLRALLDGIAAIPAVDPAISARLSAECREKGAPFLHERLRRVDPEYAAKIHPNDSQRNVRALEVWEGTGKTFTWWHKNAPAPAPFAVLRLGVGLPLTELEPFLVRRIDAMLEAGAMEEARRALHVCPDTQAPGWSGIGCAEAAAFLTGRMGLEECTALWAHNTRAYAKRQWTWFRADRRMLWFRPGEHAAMEKAALDFLGSGA</sequence>
<dbReference type="InterPro" id="IPR018022">
    <property type="entry name" value="IPT"/>
</dbReference>
<dbReference type="Gene3D" id="1.10.20.140">
    <property type="match status" value="1"/>
</dbReference>
<evidence type="ECO:0000256" key="6">
    <source>
        <dbReference type="ARBA" id="ARBA00022741"/>
    </source>
</evidence>
<keyword evidence="6 10" id="KW-0547">Nucleotide-binding</keyword>
<evidence type="ECO:0000256" key="1">
    <source>
        <dbReference type="ARBA" id="ARBA00001946"/>
    </source>
</evidence>
<dbReference type="Pfam" id="PF01715">
    <property type="entry name" value="IPPT"/>
    <property type="match status" value="1"/>
</dbReference>
<reference evidence="14" key="2">
    <citation type="submission" date="2021-09" db="EMBL/GenBank/DDBJ databases">
        <authorList>
            <person name="Gilroy R."/>
        </authorList>
    </citation>
    <scope>NUCLEOTIDE SEQUENCE</scope>
    <source>
        <strain evidence="14">ChiGjej2B2-19336</strain>
    </source>
</reference>
<evidence type="ECO:0000256" key="7">
    <source>
        <dbReference type="ARBA" id="ARBA00022840"/>
    </source>
</evidence>
<dbReference type="GO" id="GO:0006400">
    <property type="term" value="P:tRNA modification"/>
    <property type="evidence" value="ECO:0007669"/>
    <property type="project" value="TreeGrafter"/>
</dbReference>
<dbReference type="AlphaFoldDB" id="A0A921AWZ7"/>
<dbReference type="HAMAP" id="MF_00185">
    <property type="entry name" value="IPP_trans"/>
    <property type="match status" value="1"/>
</dbReference>
<evidence type="ECO:0000313" key="14">
    <source>
        <dbReference type="EMBL" id="HJD97860.1"/>
    </source>
</evidence>
<dbReference type="SUPFAM" id="SSF52540">
    <property type="entry name" value="P-loop containing nucleoside triphosphate hydrolases"/>
    <property type="match status" value="1"/>
</dbReference>
<feature type="region of interest" description="Interaction with substrate tRNA" evidence="10">
    <location>
        <begin position="42"/>
        <end position="45"/>
    </location>
</feature>
<dbReference type="FunFam" id="1.10.20.140:FF:000001">
    <property type="entry name" value="tRNA dimethylallyltransferase"/>
    <property type="match status" value="1"/>
</dbReference>
<proteinExistence type="inferred from homology"/>
<comment type="subunit">
    <text evidence="10">Monomer.</text>
</comment>
<evidence type="ECO:0000256" key="9">
    <source>
        <dbReference type="ARBA" id="ARBA00049563"/>
    </source>
</evidence>
<evidence type="ECO:0000256" key="13">
    <source>
        <dbReference type="RuleBase" id="RU003785"/>
    </source>
</evidence>
<evidence type="ECO:0000256" key="3">
    <source>
        <dbReference type="ARBA" id="ARBA00005842"/>
    </source>
</evidence>
<dbReference type="PANTHER" id="PTHR11088">
    <property type="entry name" value="TRNA DIMETHYLALLYLTRANSFERASE"/>
    <property type="match status" value="1"/>
</dbReference>
<dbReference type="InterPro" id="IPR027417">
    <property type="entry name" value="P-loop_NTPase"/>
</dbReference>
<dbReference type="InterPro" id="IPR039657">
    <property type="entry name" value="Dimethylallyltransferase"/>
</dbReference>
<comment type="caution">
    <text evidence="10">Lacks conserved residue(s) required for the propagation of feature annotation.</text>
</comment>
<comment type="function">
    <text evidence="2 10 12">Catalyzes the transfer of a dimethylallyl group onto the adenine at position 37 in tRNAs that read codons beginning with uridine, leading to the formation of N6-(dimethylallyl)adenosine (i(6)A).</text>
</comment>
<keyword evidence="5 10" id="KW-0819">tRNA processing</keyword>
<dbReference type="RefSeq" id="WP_304122933.1">
    <property type="nucleotide sequence ID" value="NZ_DYZA01000190.1"/>
</dbReference>
<comment type="cofactor">
    <cofactor evidence="1 10">
        <name>Mg(2+)</name>
        <dbReference type="ChEBI" id="CHEBI:18420"/>
    </cofactor>
</comment>
<feature type="site" description="Interaction with substrate tRNA" evidence="10">
    <location>
        <position position="108"/>
    </location>
</feature>
<protein>
    <recommendedName>
        <fullName evidence="10">tRNA dimethylallyltransferase</fullName>
        <ecNumber evidence="10">2.5.1.75</ecNumber>
    </recommendedName>
    <alternativeName>
        <fullName evidence="10">Dimethylallyl diphosphate:tRNA dimethylallyltransferase</fullName>
        <shortName evidence="10">DMAPP:tRNA dimethylallyltransferase</shortName>
        <shortName evidence="10">DMATase</shortName>
    </alternativeName>
    <alternativeName>
        <fullName evidence="10">Isopentenyl-diphosphate:tRNA isopentenyltransferase</fullName>
        <shortName evidence="10">IPP transferase</shortName>
        <shortName evidence="10">IPPT</shortName>
        <shortName evidence="10">IPTase</shortName>
    </alternativeName>
</protein>
<comment type="catalytic activity">
    <reaction evidence="9 10 11">
        <text>adenosine(37) in tRNA + dimethylallyl diphosphate = N(6)-dimethylallyladenosine(37) in tRNA + diphosphate</text>
        <dbReference type="Rhea" id="RHEA:26482"/>
        <dbReference type="Rhea" id="RHEA-COMP:10162"/>
        <dbReference type="Rhea" id="RHEA-COMP:10375"/>
        <dbReference type="ChEBI" id="CHEBI:33019"/>
        <dbReference type="ChEBI" id="CHEBI:57623"/>
        <dbReference type="ChEBI" id="CHEBI:74411"/>
        <dbReference type="ChEBI" id="CHEBI:74415"/>
        <dbReference type="EC" id="2.5.1.75"/>
    </reaction>
</comment>
<reference evidence="14" key="1">
    <citation type="journal article" date="2021" name="PeerJ">
        <title>Extensive microbial diversity within the chicken gut microbiome revealed by metagenomics and culture.</title>
        <authorList>
            <person name="Gilroy R."/>
            <person name="Ravi A."/>
            <person name="Getino M."/>
            <person name="Pursley I."/>
            <person name="Horton D.L."/>
            <person name="Alikhan N.F."/>
            <person name="Baker D."/>
            <person name="Gharbi K."/>
            <person name="Hall N."/>
            <person name="Watson M."/>
            <person name="Adriaenssens E.M."/>
            <person name="Foster-Nyarko E."/>
            <person name="Jarju S."/>
            <person name="Secka A."/>
            <person name="Antonio M."/>
            <person name="Oren A."/>
            <person name="Chaudhuri R.R."/>
            <person name="La Ragione R."/>
            <person name="Hildebrand F."/>
            <person name="Pallen M.J."/>
        </authorList>
    </citation>
    <scope>NUCLEOTIDE SEQUENCE</scope>
    <source>
        <strain evidence="14">ChiGjej2B2-19336</strain>
    </source>
</reference>
<gene>
    <name evidence="10 14" type="primary">miaA</name>
    <name evidence="14" type="ORF">K8W16_09475</name>
</gene>
<evidence type="ECO:0000256" key="2">
    <source>
        <dbReference type="ARBA" id="ARBA00003213"/>
    </source>
</evidence>
<dbReference type="NCBIfam" id="TIGR00174">
    <property type="entry name" value="miaA"/>
    <property type="match status" value="1"/>
</dbReference>
<feature type="binding site" evidence="10">
    <location>
        <begin position="12"/>
        <end position="19"/>
    </location>
    <ligand>
        <name>ATP</name>
        <dbReference type="ChEBI" id="CHEBI:30616"/>
    </ligand>
</feature>
<feature type="binding site" evidence="10">
    <location>
        <begin position="14"/>
        <end position="19"/>
    </location>
    <ligand>
        <name>substrate</name>
    </ligand>
</feature>
<evidence type="ECO:0000256" key="8">
    <source>
        <dbReference type="ARBA" id="ARBA00022842"/>
    </source>
</evidence>
<dbReference type="GO" id="GO:0005524">
    <property type="term" value="F:ATP binding"/>
    <property type="evidence" value="ECO:0007669"/>
    <property type="project" value="UniProtKB-UniRule"/>
</dbReference>
<evidence type="ECO:0000256" key="5">
    <source>
        <dbReference type="ARBA" id="ARBA00022694"/>
    </source>
</evidence>
<evidence type="ECO:0000313" key="15">
    <source>
        <dbReference type="Proteomes" id="UP000698963"/>
    </source>
</evidence>
<dbReference type="EMBL" id="DYZA01000190">
    <property type="protein sequence ID" value="HJD97860.1"/>
    <property type="molecule type" value="Genomic_DNA"/>
</dbReference>
<dbReference type="EC" id="2.5.1.75" evidence="10"/>
<feature type="region of interest" description="Interaction with substrate tRNA" evidence="10">
    <location>
        <begin position="166"/>
        <end position="170"/>
    </location>
</feature>
<accession>A0A921AWZ7</accession>
<comment type="caution">
    <text evidence="14">The sequence shown here is derived from an EMBL/GenBank/DDBJ whole genome shotgun (WGS) entry which is preliminary data.</text>
</comment>
<evidence type="ECO:0000256" key="4">
    <source>
        <dbReference type="ARBA" id="ARBA00022679"/>
    </source>
</evidence>
<keyword evidence="7 10" id="KW-0067">ATP-binding</keyword>
<dbReference type="GO" id="GO:0052381">
    <property type="term" value="F:tRNA dimethylallyltransferase activity"/>
    <property type="evidence" value="ECO:0007669"/>
    <property type="project" value="UniProtKB-UniRule"/>
</dbReference>
<dbReference type="Proteomes" id="UP000698963">
    <property type="component" value="Unassembled WGS sequence"/>
</dbReference>
<dbReference type="Gene3D" id="3.40.50.300">
    <property type="entry name" value="P-loop containing nucleotide triphosphate hydrolases"/>
    <property type="match status" value="1"/>
</dbReference>
<evidence type="ECO:0000256" key="11">
    <source>
        <dbReference type="RuleBase" id="RU003783"/>
    </source>
</evidence>
<evidence type="ECO:0000256" key="12">
    <source>
        <dbReference type="RuleBase" id="RU003784"/>
    </source>
</evidence>
<name>A0A921AWZ7_9BACT</name>
<keyword evidence="8 10" id="KW-0460">Magnesium</keyword>
<keyword evidence="4 10" id="KW-0808">Transferase</keyword>
<evidence type="ECO:0000256" key="10">
    <source>
        <dbReference type="HAMAP-Rule" id="MF_00185"/>
    </source>
</evidence>
<organism evidence="14 15">
    <name type="scientific">Mailhella massiliensis</name>
    <dbReference type="NCBI Taxonomy" id="1903261"/>
    <lineage>
        <taxon>Bacteria</taxon>
        <taxon>Pseudomonadati</taxon>
        <taxon>Thermodesulfobacteriota</taxon>
        <taxon>Desulfovibrionia</taxon>
        <taxon>Desulfovibrionales</taxon>
        <taxon>Desulfovibrionaceae</taxon>
        <taxon>Mailhella</taxon>
    </lineage>
</organism>
<comment type="similarity">
    <text evidence="3 10 13">Belongs to the IPP transferase family.</text>
</comment>